<dbReference type="Pfam" id="PF20258">
    <property type="entry name" value="tRNA_Me_trans_C"/>
    <property type="match status" value="1"/>
</dbReference>
<dbReference type="NCBIfam" id="NF001138">
    <property type="entry name" value="PRK00143.1"/>
    <property type="match status" value="1"/>
</dbReference>
<dbReference type="GO" id="GO:0103016">
    <property type="term" value="F:tRNA-uridine 2-sulfurtransferase activity"/>
    <property type="evidence" value="ECO:0007669"/>
    <property type="project" value="UniProtKB-EC"/>
</dbReference>
<feature type="binding site" evidence="9">
    <location>
        <begin position="9"/>
        <end position="16"/>
    </location>
    <ligand>
        <name>ATP</name>
        <dbReference type="ChEBI" id="CHEBI:30616"/>
    </ligand>
</feature>
<evidence type="ECO:0000313" key="12">
    <source>
        <dbReference type="EMBL" id="HGU32733.1"/>
    </source>
</evidence>
<dbReference type="PANTHER" id="PTHR11933">
    <property type="entry name" value="TRNA 5-METHYLAMINOMETHYL-2-THIOURIDYLATE -METHYLTRANSFERASE"/>
    <property type="match status" value="1"/>
</dbReference>
<keyword evidence="2 9" id="KW-0808">Transferase</keyword>
<feature type="binding site" evidence="9">
    <location>
        <position position="35"/>
    </location>
    <ligand>
        <name>ATP</name>
        <dbReference type="ChEBI" id="CHEBI:30616"/>
    </ligand>
</feature>
<gene>
    <name evidence="9 12" type="primary">mnmA</name>
    <name evidence="12" type="ORF">ENS29_07750</name>
</gene>
<dbReference type="Gene3D" id="2.40.30.10">
    <property type="entry name" value="Translation factors"/>
    <property type="match status" value="1"/>
</dbReference>
<comment type="catalytic activity">
    <reaction evidence="8 9">
        <text>S-sulfanyl-L-cysteinyl-[protein] + uridine(34) in tRNA + AH2 + ATP = 2-thiouridine(34) in tRNA + L-cysteinyl-[protein] + A + AMP + diphosphate + H(+)</text>
        <dbReference type="Rhea" id="RHEA:47032"/>
        <dbReference type="Rhea" id="RHEA-COMP:10131"/>
        <dbReference type="Rhea" id="RHEA-COMP:11726"/>
        <dbReference type="Rhea" id="RHEA-COMP:11727"/>
        <dbReference type="Rhea" id="RHEA-COMP:11728"/>
        <dbReference type="ChEBI" id="CHEBI:13193"/>
        <dbReference type="ChEBI" id="CHEBI:15378"/>
        <dbReference type="ChEBI" id="CHEBI:17499"/>
        <dbReference type="ChEBI" id="CHEBI:29950"/>
        <dbReference type="ChEBI" id="CHEBI:30616"/>
        <dbReference type="ChEBI" id="CHEBI:33019"/>
        <dbReference type="ChEBI" id="CHEBI:61963"/>
        <dbReference type="ChEBI" id="CHEBI:65315"/>
        <dbReference type="ChEBI" id="CHEBI:87170"/>
        <dbReference type="ChEBI" id="CHEBI:456215"/>
        <dbReference type="EC" id="2.8.1.13"/>
    </reaction>
</comment>
<dbReference type="FunFam" id="2.30.30.280:FF:000001">
    <property type="entry name" value="tRNA-specific 2-thiouridylase MnmA"/>
    <property type="match status" value="1"/>
</dbReference>
<feature type="active site" description="Cysteine persulfide intermediate" evidence="9">
    <location>
        <position position="190"/>
    </location>
</feature>
<evidence type="ECO:0000256" key="8">
    <source>
        <dbReference type="ARBA" id="ARBA00051542"/>
    </source>
</evidence>
<dbReference type="InterPro" id="IPR023382">
    <property type="entry name" value="MnmA-like_central_sf"/>
</dbReference>
<dbReference type="EMBL" id="DSUH01000184">
    <property type="protein sequence ID" value="HGU32733.1"/>
    <property type="molecule type" value="Genomic_DNA"/>
</dbReference>
<feature type="site" description="Interaction with tRNA" evidence="9">
    <location>
        <position position="118"/>
    </location>
</feature>
<name>A0A7C4RQ62_9BACT</name>
<evidence type="ECO:0000256" key="5">
    <source>
        <dbReference type="ARBA" id="ARBA00022840"/>
    </source>
</evidence>
<keyword evidence="6 9" id="KW-0694">RNA-binding</keyword>
<comment type="caution">
    <text evidence="9">Lacks conserved residue(s) required for the propagation of feature annotation.</text>
</comment>
<evidence type="ECO:0000259" key="10">
    <source>
        <dbReference type="Pfam" id="PF20258"/>
    </source>
</evidence>
<protein>
    <recommendedName>
        <fullName evidence="9">tRNA-specific 2-thiouridylase MnmA</fullName>
        <ecNumber evidence="9">2.8.1.13</ecNumber>
    </recommendedName>
</protein>
<evidence type="ECO:0000256" key="6">
    <source>
        <dbReference type="ARBA" id="ARBA00022884"/>
    </source>
</evidence>
<comment type="function">
    <text evidence="9">Catalyzes the 2-thiolation of uridine at the wobble position (U34) of tRNA, leading to the formation of s(2)U34.</text>
</comment>
<feature type="active site" description="Nucleophile" evidence="9">
    <location>
        <position position="93"/>
    </location>
</feature>
<dbReference type="InterPro" id="IPR046884">
    <property type="entry name" value="MnmA-like_central"/>
</dbReference>
<dbReference type="GO" id="GO:0002143">
    <property type="term" value="P:tRNA wobble position uridine thiolation"/>
    <property type="evidence" value="ECO:0007669"/>
    <property type="project" value="TreeGrafter"/>
</dbReference>
<dbReference type="GO" id="GO:0005524">
    <property type="term" value="F:ATP binding"/>
    <property type="evidence" value="ECO:0007669"/>
    <property type="project" value="UniProtKB-KW"/>
</dbReference>
<comment type="similarity">
    <text evidence="9">Belongs to the MnmA/TRMU family.</text>
</comment>
<feature type="site" description="Interaction with tRNA" evidence="9">
    <location>
        <position position="326"/>
    </location>
</feature>
<dbReference type="NCBIfam" id="TIGR00420">
    <property type="entry name" value="trmU"/>
    <property type="match status" value="1"/>
</dbReference>
<dbReference type="InterPro" id="IPR046885">
    <property type="entry name" value="MnmA-like_C"/>
</dbReference>
<evidence type="ECO:0000256" key="7">
    <source>
        <dbReference type="ARBA" id="ARBA00023157"/>
    </source>
</evidence>
<sequence length="354" mass="39257">MILGSVAVALSGGIDSLVAAALLKRRFGRVIGLHFETGFEAPGTTEAVVEHLQSVIDIDVHCIDLREPFRYRVVDPFLQTYQLGKTPNPCLICNAEIKYGVLLSEARKRGAPVLATGHYARIYRDDEGRVHLHKGRDSLKDQSYFLSRIPRDSLEQALFPLGNLTKEQVRGIAVRDGLAPFHRSESQDVCFIRGMHYGEFLVRQTGIVPERGQIVDTSGRVIGTHDGVWGFTIGQRRGLRCPASEPYYVLRLEPASNRVIVCGKSELSMRGCTVRDINWIEPPPRTPIEVQVKLRYRQAAIDAVLMPGDPAIVEFRSPHPAVTPGQGAVFYEGDRVLGGGWIEEALPMPDREGP</sequence>
<dbReference type="CDD" id="cd01998">
    <property type="entry name" value="MnmA_TRMU-like"/>
    <property type="match status" value="1"/>
</dbReference>
<feature type="binding site" evidence="9">
    <location>
        <position position="117"/>
    </location>
    <ligand>
        <name>ATP</name>
        <dbReference type="ChEBI" id="CHEBI:30616"/>
    </ligand>
</feature>
<dbReference type="GO" id="GO:0005737">
    <property type="term" value="C:cytoplasm"/>
    <property type="evidence" value="ECO:0007669"/>
    <property type="project" value="UniProtKB-SubCell"/>
</dbReference>
<feature type="region of interest" description="Interaction with tRNA" evidence="9">
    <location>
        <begin position="295"/>
        <end position="296"/>
    </location>
</feature>
<dbReference type="HAMAP" id="MF_00144">
    <property type="entry name" value="tRNA_thiouridyl_MnmA"/>
    <property type="match status" value="1"/>
</dbReference>
<feature type="disulfide bond" description="Alternate" evidence="9">
    <location>
        <begin position="93"/>
        <end position="190"/>
    </location>
</feature>
<feature type="region of interest" description="Interaction with tRNA" evidence="9">
    <location>
        <begin position="140"/>
        <end position="142"/>
    </location>
</feature>
<keyword evidence="1 9" id="KW-0820">tRNA-binding</keyword>
<keyword evidence="7 9" id="KW-1015">Disulfide bond</keyword>
<keyword evidence="5 9" id="KW-0067">ATP-binding</keyword>
<keyword evidence="3 9" id="KW-0819">tRNA processing</keyword>
<evidence type="ECO:0000256" key="4">
    <source>
        <dbReference type="ARBA" id="ARBA00022741"/>
    </source>
</evidence>
<keyword evidence="9" id="KW-0963">Cytoplasm</keyword>
<dbReference type="Pfam" id="PF03054">
    <property type="entry name" value="tRNA_Me_trans"/>
    <property type="match status" value="1"/>
</dbReference>
<proteinExistence type="inferred from homology"/>
<comment type="subcellular location">
    <subcellularLocation>
        <location evidence="9">Cytoplasm</location>
    </subcellularLocation>
</comment>
<comment type="caution">
    <text evidence="12">The sequence shown here is derived from an EMBL/GenBank/DDBJ whole genome shotgun (WGS) entry which is preliminary data.</text>
</comment>
<dbReference type="Gene3D" id="2.30.30.280">
    <property type="entry name" value="Adenine nucleotide alpha hydrolases-like domains"/>
    <property type="match status" value="1"/>
</dbReference>
<dbReference type="InterPro" id="IPR004506">
    <property type="entry name" value="MnmA-like"/>
</dbReference>
<dbReference type="Pfam" id="PF20259">
    <property type="entry name" value="tRNA_Me_trans_M"/>
    <property type="match status" value="1"/>
</dbReference>
<organism evidence="12">
    <name type="scientific">Desulfatirhabdium butyrativorans</name>
    <dbReference type="NCBI Taxonomy" id="340467"/>
    <lineage>
        <taxon>Bacteria</taxon>
        <taxon>Pseudomonadati</taxon>
        <taxon>Thermodesulfobacteriota</taxon>
        <taxon>Desulfobacteria</taxon>
        <taxon>Desulfobacterales</taxon>
        <taxon>Desulfatirhabdiaceae</taxon>
        <taxon>Desulfatirhabdium</taxon>
    </lineage>
</organism>
<evidence type="ECO:0000259" key="11">
    <source>
        <dbReference type="Pfam" id="PF20259"/>
    </source>
</evidence>
<feature type="domain" description="tRNA-specific 2-thiouridylase MnmA-like C-terminal" evidence="10">
    <location>
        <begin position="270"/>
        <end position="342"/>
    </location>
</feature>
<accession>A0A7C4RQ62</accession>
<evidence type="ECO:0000256" key="2">
    <source>
        <dbReference type="ARBA" id="ARBA00022679"/>
    </source>
</evidence>
<dbReference type="InterPro" id="IPR014729">
    <property type="entry name" value="Rossmann-like_a/b/a_fold"/>
</dbReference>
<dbReference type="AlphaFoldDB" id="A0A7C4RQ62"/>
<feature type="domain" description="tRNA-specific 2-thiouridylase MnmA-like central" evidence="11">
    <location>
        <begin position="208"/>
        <end position="262"/>
    </location>
</feature>
<reference evidence="12" key="1">
    <citation type="journal article" date="2020" name="mSystems">
        <title>Genome- and Community-Level Interaction Insights into Carbon Utilization and Element Cycling Functions of Hydrothermarchaeota in Hydrothermal Sediment.</title>
        <authorList>
            <person name="Zhou Z."/>
            <person name="Liu Y."/>
            <person name="Xu W."/>
            <person name="Pan J."/>
            <person name="Luo Z.H."/>
            <person name="Li M."/>
        </authorList>
    </citation>
    <scope>NUCLEOTIDE SEQUENCE [LARGE SCALE GENOMIC DNA]</scope>
    <source>
        <strain evidence="12">SpSt-477</strain>
    </source>
</reference>
<dbReference type="SUPFAM" id="SSF52402">
    <property type="entry name" value="Adenine nucleotide alpha hydrolases-like"/>
    <property type="match status" value="1"/>
</dbReference>
<dbReference type="Gene3D" id="3.40.50.620">
    <property type="entry name" value="HUPs"/>
    <property type="match status" value="1"/>
</dbReference>
<evidence type="ECO:0000256" key="3">
    <source>
        <dbReference type="ARBA" id="ARBA00022694"/>
    </source>
</evidence>
<dbReference type="PANTHER" id="PTHR11933:SF5">
    <property type="entry name" value="MITOCHONDRIAL TRNA-SPECIFIC 2-THIOURIDYLASE 1"/>
    <property type="match status" value="1"/>
</dbReference>
<evidence type="ECO:0000256" key="9">
    <source>
        <dbReference type="HAMAP-Rule" id="MF_00144"/>
    </source>
</evidence>
<dbReference type="EC" id="2.8.1.13" evidence="9"/>
<dbReference type="GO" id="GO:0000049">
    <property type="term" value="F:tRNA binding"/>
    <property type="evidence" value="ECO:0007669"/>
    <property type="project" value="UniProtKB-KW"/>
</dbReference>
<evidence type="ECO:0000256" key="1">
    <source>
        <dbReference type="ARBA" id="ARBA00022555"/>
    </source>
</evidence>
<keyword evidence="4 9" id="KW-0547">Nucleotide-binding</keyword>